<dbReference type="CDD" id="cd17040">
    <property type="entry name" value="Ubl_MoaD_like"/>
    <property type="match status" value="1"/>
</dbReference>
<proteinExistence type="predicted"/>
<dbReference type="GeneID" id="1464068"/>
<dbReference type="Pfam" id="PF02597">
    <property type="entry name" value="ThiS"/>
    <property type="match status" value="1"/>
</dbReference>
<dbReference type="EMBL" id="DUJP01000030">
    <property type="protein sequence ID" value="HII47514.1"/>
    <property type="molecule type" value="Genomic_DNA"/>
</dbReference>
<evidence type="ECO:0000313" key="3">
    <source>
        <dbReference type="EMBL" id="RFA98464.1"/>
    </source>
</evidence>
<dbReference type="EMBL" id="NMUF01000016">
    <property type="protein sequence ID" value="RFA98464.1"/>
    <property type="molecule type" value="Genomic_DNA"/>
</dbReference>
<accession>A0A371R3Y4</accession>
<dbReference type="EMBL" id="NMUE01000016">
    <property type="protein sequence ID" value="RFA96033.1"/>
    <property type="molecule type" value="Genomic_DNA"/>
</dbReference>
<dbReference type="PANTHER" id="PTHR38031">
    <property type="entry name" value="SULFUR CARRIER PROTEIN SLR0821-RELATED"/>
    <property type="match status" value="1"/>
</dbReference>
<protein>
    <submittedName>
        <fullName evidence="1">MoaD/ThiS family protein</fullName>
    </submittedName>
    <submittedName>
        <fullName evidence="3">Molybdopterin synthase sulfur carrier subunit</fullName>
    </submittedName>
</protein>
<organism evidence="3 4">
    <name type="scientific">Pyrobaculum aerophilum</name>
    <dbReference type="NCBI Taxonomy" id="13773"/>
    <lineage>
        <taxon>Archaea</taxon>
        <taxon>Thermoproteota</taxon>
        <taxon>Thermoprotei</taxon>
        <taxon>Thermoproteales</taxon>
        <taxon>Thermoproteaceae</taxon>
        <taxon>Pyrobaculum</taxon>
    </lineage>
</organism>
<dbReference type="Gene3D" id="3.10.20.30">
    <property type="match status" value="1"/>
</dbReference>
<dbReference type="AlphaFoldDB" id="A0A371R3Y4"/>
<reference evidence="1" key="2">
    <citation type="journal article" date="2020" name="bioRxiv">
        <title>A rank-normalized archaeal taxonomy based on genome phylogeny resolves widespread incomplete and uneven classifications.</title>
        <authorList>
            <person name="Rinke C."/>
            <person name="Chuvochina M."/>
            <person name="Mussig A.J."/>
            <person name="Chaumeil P.-A."/>
            <person name="Waite D.W."/>
            <person name="Whitman W.B."/>
            <person name="Parks D.H."/>
            <person name="Hugenholtz P."/>
        </authorList>
    </citation>
    <scope>NUCLEOTIDE SEQUENCE</scope>
    <source>
        <strain evidence="1">UBA8839</strain>
    </source>
</reference>
<evidence type="ECO:0000313" key="2">
    <source>
        <dbReference type="EMBL" id="RFA96033.1"/>
    </source>
</evidence>
<dbReference type="Proteomes" id="UP000256877">
    <property type="component" value="Unassembled WGS sequence"/>
</dbReference>
<evidence type="ECO:0000313" key="5">
    <source>
        <dbReference type="Proteomes" id="UP000257123"/>
    </source>
</evidence>
<dbReference type="InterPro" id="IPR016155">
    <property type="entry name" value="Mopterin_synth/thiamin_S_b"/>
</dbReference>
<evidence type="ECO:0000313" key="1">
    <source>
        <dbReference type="EMBL" id="HII47514.1"/>
    </source>
</evidence>
<dbReference type="InterPro" id="IPR003749">
    <property type="entry name" value="ThiS/MoaD-like"/>
</dbReference>
<dbReference type="RefSeq" id="WP_011009341.1">
    <property type="nucleotide sequence ID" value="NZ_DAIOPL010000003.1"/>
</dbReference>
<name>A0A371R3Y4_9CREN</name>
<dbReference type="InterPro" id="IPR012675">
    <property type="entry name" value="Beta-grasp_dom_sf"/>
</dbReference>
<dbReference type="SUPFAM" id="SSF54285">
    <property type="entry name" value="MoaD/ThiS"/>
    <property type="match status" value="1"/>
</dbReference>
<dbReference type="InterPro" id="IPR010038">
    <property type="entry name" value="MoaD_arc-typ"/>
</dbReference>
<gene>
    <name evidence="2" type="ORF">CGL51_06390</name>
    <name evidence="3" type="ORF">CGL52_07070</name>
    <name evidence="1" type="ORF">HA333_08775</name>
</gene>
<evidence type="ECO:0000313" key="4">
    <source>
        <dbReference type="Proteomes" id="UP000256877"/>
    </source>
</evidence>
<dbReference type="NCBIfam" id="TIGR01687">
    <property type="entry name" value="moaD_arch"/>
    <property type="match status" value="1"/>
</dbReference>
<dbReference type="PANTHER" id="PTHR38031:SF1">
    <property type="entry name" value="SULFUR CARRIER PROTEIN CYSO"/>
    <property type="match status" value="1"/>
</dbReference>
<dbReference type="OrthoDB" id="98357at2157"/>
<dbReference type="Proteomes" id="UP000257123">
    <property type="component" value="Unassembled WGS sequence"/>
</dbReference>
<sequence length="94" mass="10592">MRVLVKIFGPKYFGLDTYDVITLVLDLKEGATVGDVMEELEKRYPGLRQKLLRGEEIIPMHDIWVNGRSIYFLQGLKTALAEGDVVQIIPPFGG</sequence>
<dbReference type="OMA" id="HDIWVNG"/>
<comment type="caution">
    <text evidence="3">The sequence shown here is derived from an EMBL/GenBank/DDBJ whole genome shotgun (WGS) entry which is preliminary data.</text>
</comment>
<reference evidence="4 5" key="1">
    <citation type="submission" date="2017-07" db="EMBL/GenBank/DDBJ databases">
        <title>Draft genome sequence of aerobic hyperthermophilic archaea, Pyrobaculum aerophilum YKB31 and YKB32.</title>
        <authorList>
            <person name="Mochizuki T."/>
            <person name="Berliner A.J."/>
            <person name="Yoshida-Takashima Y."/>
            <person name="Takaki Y."/>
            <person name="Nunoura T."/>
            <person name="Takai K."/>
        </authorList>
    </citation>
    <scope>NUCLEOTIDE SEQUENCE [LARGE SCALE GENOMIC DNA]</scope>
    <source>
        <strain evidence="2 5">YKB31</strain>
        <strain evidence="3 4">YKB32</strain>
    </source>
</reference>
<dbReference type="Proteomes" id="UP000651120">
    <property type="component" value="Unassembled WGS sequence"/>
</dbReference>
<dbReference type="InterPro" id="IPR052045">
    <property type="entry name" value="Sulfur_Carrier/Prot_Modifier"/>
</dbReference>